<dbReference type="Gene3D" id="3.40.50.1000">
    <property type="entry name" value="HAD superfamily/HAD-like"/>
    <property type="match status" value="1"/>
</dbReference>
<dbReference type="PRINTS" id="PR00413">
    <property type="entry name" value="HADHALOGNASE"/>
</dbReference>
<dbReference type="InterPro" id="IPR050155">
    <property type="entry name" value="HAD-like_hydrolase_sf"/>
</dbReference>
<comment type="caution">
    <text evidence="1">The sequence shown here is derived from an EMBL/GenBank/DDBJ whole genome shotgun (WGS) entry which is preliminary data.</text>
</comment>
<dbReference type="GO" id="GO:0008967">
    <property type="term" value="F:phosphoglycolate phosphatase activity"/>
    <property type="evidence" value="ECO:0007669"/>
    <property type="project" value="TreeGrafter"/>
</dbReference>
<dbReference type="Pfam" id="PF13419">
    <property type="entry name" value="HAD_2"/>
    <property type="match status" value="1"/>
</dbReference>
<evidence type="ECO:0000313" key="2">
    <source>
        <dbReference type="Proteomes" id="UP000824072"/>
    </source>
</evidence>
<dbReference type="Gene3D" id="1.10.150.240">
    <property type="entry name" value="Putative phosphatase, domain 2"/>
    <property type="match status" value="1"/>
</dbReference>
<dbReference type="PANTHER" id="PTHR43434">
    <property type="entry name" value="PHOSPHOGLYCOLATE PHOSPHATASE"/>
    <property type="match status" value="1"/>
</dbReference>
<evidence type="ECO:0000313" key="1">
    <source>
        <dbReference type="EMBL" id="HIU33597.1"/>
    </source>
</evidence>
<protein>
    <submittedName>
        <fullName evidence="1">HAD-IA family hydrolase</fullName>
    </submittedName>
</protein>
<dbReference type="GO" id="GO:0006281">
    <property type="term" value="P:DNA repair"/>
    <property type="evidence" value="ECO:0007669"/>
    <property type="project" value="TreeGrafter"/>
</dbReference>
<dbReference type="EMBL" id="DVMU01000077">
    <property type="protein sequence ID" value="HIU33597.1"/>
    <property type="molecule type" value="Genomic_DNA"/>
</dbReference>
<dbReference type="SFLD" id="SFLDS00003">
    <property type="entry name" value="Haloacid_Dehalogenase"/>
    <property type="match status" value="1"/>
</dbReference>
<dbReference type="InterPro" id="IPR006439">
    <property type="entry name" value="HAD-SF_hydro_IA"/>
</dbReference>
<accession>A0A9D1LCE7</accession>
<gene>
    <name evidence="1" type="ORF">IAB02_03455</name>
</gene>
<dbReference type="SFLD" id="SFLDG01135">
    <property type="entry name" value="C1.5.6:_HAD__Beta-PGM__Phospha"/>
    <property type="match status" value="1"/>
</dbReference>
<name>A0A9D1LCE7_9FIRM</name>
<dbReference type="InterPro" id="IPR023198">
    <property type="entry name" value="PGP-like_dom2"/>
</dbReference>
<reference evidence="1" key="1">
    <citation type="submission" date="2020-10" db="EMBL/GenBank/DDBJ databases">
        <authorList>
            <person name="Gilroy R."/>
        </authorList>
    </citation>
    <scope>NUCLEOTIDE SEQUENCE</scope>
    <source>
        <strain evidence="1">ChiHcec3-11533</strain>
    </source>
</reference>
<dbReference type="SUPFAM" id="SSF56784">
    <property type="entry name" value="HAD-like"/>
    <property type="match status" value="1"/>
</dbReference>
<sequence>MRYQCVIFDLDGTILDTLGDLKNAVNHALTKRGYAARSLEEVRAFVGNGVKNLIERAVPQGTAAEEIPEILADFKAYYNEHLNVATHPYAGIPELLRDLRAAGIKVGVNSNKYDAAVQLLMQAHFPGLYDKALGESAGIPRKPSPAGVENLLQSLRVGKEDAVYIGDSGVDIETARNAGLNMIWVSWGFRRPEEMQPVPERRADSVEDLRRALLG</sequence>
<dbReference type="AlphaFoldDB" id="A0A9D1LCE7"/>
<keyword evidence="1" id="KW-0378">Hydrolase</keyword>
<dbReference type="InterPro" id="IPR041492">
    <property type="entry name" value="HAD_2"/>
</dbReference>
<dbReference type="InterPro" id="IPR023214">
    <property type="entry name" value="HAD_sf"/>
</dbReference>
<reference evidence="1" key="2">
    <citation type="journal article" date="2021" name="PeerJ">
        <title>Extensive microbial diversity within the chicken gut microbiome revealed by metagenomics and culture.</title>
        <authorList>
            <person name="Gilroy R."/>
            <person name="Ravi A."/>
            <person name="Getino M."/>
            <person name="Pursley I."/>
            <person name="Horton D.L."/>
            <person name="Alikhan N.F."/>
            <person name="Baker D."/>
            <person name="Gharbi K."/>
            <person name="Hall N."/>
            <person name="Watson M."/>
            <person name="Adriaenssens E.M."/>
            <person name="Foster-Nyarko E."/>
            <person name="Jarju S."/>
            <person name="Secka A."/>
            <person name="Antonio M."/>
            <person name="Oren A."/>
            <person name="Chaudhuri R.R."/>
            <person name="La Ragione R."/>
            <person name="Hildebrand F."/>
            <person name="Pallen M.J."/>
        </authorList>
    </citation>
    <scope>NUCLEOTIDE SEQUENCE</scope>
    <source>
        <strain evidence="1">ChiHcec3-11533</strain>
    </source>
</reference>
<dbReference type="Proteomes" id="UP000824072">
    <property type="component" value="Unassembled WGS sequence"/>
</dbReference>
<organism evidence="1 2">
    <name type="scientific">Candidatus Pullichristensenella excrementigallinarum</name>
    <dbReference type="NCBI Taxonomy" id="2840907"/>
    <lineage>
        <taxon>Bacteria</taxon>
        <taxon>Bacillati</taxon>
        <taxon>Bacillota</taxon>
        <taxon>Clostridia</taxon>
        <taxon>Candidatus Pullichristensenella</taxon>
    </lineage>
</organism>
<dbReference type="SFLD" id="SFLDG01129">
    <property type="entry name" value="C1.5:_HAD__Beta-PGM__Phosphata"/>
    <property type="match status" value="1"/>
</dbReference>
<dbReference type="PANTHER" id="PTHR43434:SF1">
    <property type="entry name" value="PHOSPHOGLYCOLATE PHOSPHATASE"/>
    <property type="match status" value="1"/>
</dbReference>
<dbReference type="NCBIfam" id="TIGR01509">
    <property type="entry name" value="HAD-SF-IA-v3"/>
    <property type="match status" value="1"/>
</dbReference>
<dbReference type="NCBIfam" id="TIGR01549">
    <property type="entry name" value="HAD-SF-IA-v1"/>
    <property type="match status" value="1"/>
</dbReference>
<dbReference type="InterPro" id="IPR036412">
    <property type="entry name" value="HAD-like_sf"/>
</dbReference>
<proteinExistence type="predicted"/>
<dbReference type="GO" id="GO:0005829">
    <property type="term" value="C:cytosol"/>
    <property type="evidence" value="ECO:0007669"/>
    <property type="project" value="TreeGrafter"/>
</dbReference>